<proteinExistence type="predicted"/>
<name>A0A6H1ZSU4_9ZZZZ</name>
<sequence>MSNDKLENIIGSGIPITIKGKEYKLGVFGMRDLADFRQYIKGQRIKIIQESIVNDADRYKAINDTLDGNVNETKELSTMDGVCFMLWKSLQKYQPEMTLKNVDDLIDLNNISEISNVIMKIGGQVKNPPMRAKKK</sequence>
<protein>
    <submittedName>
        <fullName evidence="1">Uncharacterized protein</fullName>
    </submittedName>
</protein>
<dbReference type="EMBL" id="MT144184">
    <property type="protein sequence ID" value="QJA50270.1"/>
    <property type="molecule type" value="Genomic_DNA"/>
</dbReference>
<accession>A0A6H1ZSU4</accession>
<organism evidence="1">
    <name type="scientific">viral metagenome</name>
    <dbReference type="NCBI Taxonomy" id="1070528"/>
    <lineage>
        <taxon>unclassified sequences</taxon>
        <taxon>metagenomes</taxon>
        <taxon>organismal metagenomes</taxon>
    </lineage>
</organism>
<evidence type="ECO:0000313" key="1">
    <source>
        <dbReference type="EMBL" id="QJA50270.1"/>
    </source>
</evidence>
<reference evidence="1" key="1">
    <citation type="submission" date="2020-03" db="EMBL/GenBank/DDBJ databases">
        <title>The deep terrestrial virosphere.</title>
        <authorList>
            <person name="Holmfeldt K."/>
            <person name="Nilsson E."/>
            <person name="Simone D."/>
            <person name="Lopez-Fernandez M."/>
            <person name="Wu X."/>
            <person name="de Brujin I."/>
            <person name="Lundin D."/>
            <person name="Andersson A."/>
            <person name="Bertilsson S."/>
            <person name="Dopson M."/>
        </authorList>
    </citation>
    <scope>NUCLEOTIDE SEQUENCE</scope>
    <source>
        <strain evidence="1">TM448A01659</strain>
    </source>
</reference>
<dbReference type="AlphaFoldDB" id="A0A6H1ZSU4"/>
<gene>
    <name evidence="1" type="ORF">TM448A01659_0012</name>
</gene>